<evidence type="ECO:0000259" key="1">
    <source>
        <dbReference type="Pfam" id="PF07727"/>
    </source>
</evidence>
<name>A0A9Q3FI99_9BASI</name>
<feature type="domain" description="Reverse transcriptase Ty1/copia-type" evidence="1">
    <location>
        <begin position="75"/>
        <end position="280"/>
    </location>
</feature>
<keyword evidence="3" id="KW-1185">Reference proteome</keyword>
<evidence type="ECO:0000313" key="3">
    <source>
        <dbReference type="Proteomes" id="UP000765509"/>
    </source>
</evidence>
<dbReference type="Pfam" id="PF07727">
    <property type="entry name" value="RVT_2"/>
    <property type="match status" value="1"/>
</dbReference>
<proteinExistence type="predicted"/>
<evidence type="ECO:0000313" key="2">
    <source>
        <dbReference type="EMBL" id="MBW0540751.1"/>
    </source>
</evidence>
<dbReference type="InterPro" id="IPR013103">
    <property type="entry name" value="RVT_2"/>
</dbReference>
<gene>
    <name evidence="2" type="ORF">O181_080466</name>
</gene>
<dbReference type="Proteomes" id="UP000765509">
    <property type="component" value="Unassembled WGS sequence"/>
</dbReference>
<dbReference type="OrthoDB" id="3255262at2759"/>
<reference evidence="2" key="1">
    <citation type="submission" date="2021-03" db="EMBL/GenBank/DDBJ databases">
        <title>Draft genome sequence of rust myrtle Austropuccinia psidii MF-1, a brazilian biotype.</title>
        <authorList>
            <person name="Quecine M.C."/>
            <person name="Pachon D.M.R."/>
            <person name="Bonatelli M.L."/>
            <person name="Correr F.H."/>
            <person name="Franceschini L.M."/>
            <person name="Leite T.F."/>
            <person name="Margarido G.R.A."/>
            <person name="Almeida C.A."/>
            <person name="Ferrarezi J.A."/>
            <person name="Labate C.A."/>
        </authorList>
    </citation>
    <scope>NUCLEOTIDE SEQUENCE</scope>
    <source>
        <strain evidence="2">MF-1</strain>
    </source>
</reference>
<sequence>MINVLNQQDATIQRLTNQSGSYLLIPTTYKEAIVSNNSANWVGAINEEIESMKMKEVFSSIPLKDALQKVPHESILSTRWIFTKKPERFKARLVARGFCQIHGINYDETFAPTPTFNSLRLLFSTACMKGWDVKTFDVKVSFLHSLINKPVYVWPPMGLDVPKYNVLKLNKALYGTKQASGCWWLHLRKSLQKIGFQSNDEDPITYTLHQGDDQAILWIHIDDGALTASSTDLLNKITQQLNYFLKIKWDVKINGLVGISIEETEQGFKFYQPELIDKLTNLTPSKITAKTPLLTNCQLESNFSAGNMDKPFLKHIARFSLNTDQSHWNALEHLIAYLHGTRDMGALIHKSNTSSEMRCFVDANWGGEGN</sequence>
<protein>
    <recommendedName>
        <fullName evidence="1">Reverse transcriptase Ty1/copia-type domain-containing protein</fullName>
    </recommendedName>
</protein>
<organism evidence="2 3">
    <name type="scientific">Austropuccinia psidii MF-1</name>
    <dbReference type="NCBI Taxonomy" id="1389203"/>
    <lineage>
        <taxon>Eukaryota</taxon>
        <taxon>Fungi</taxon>
        <taxon>Dikarya</taxon>
        <taxon>Basidiomycota</taxon>
        <taxon>Pucciniomycotina</taxon>
        <taxon>Pucciniomycetes</taxon>
        <taxon>Pucciniales</taxon>
        <taxon>Sphaerophragmiaceae</taxon>
        <taxon>Austropuccinia</taxon>
    </lineage>
</organism>
<comment type="caution">
    <text evidence="2">The sequence shown here is derived from an EMBL/GenBank/DDBJ whole genome shotgun (WGS) entry which is preliminary data.</text>
</comment>
<dbReference type="AlphaFoldDB" id="A0A9Q3FI99"/>
<accession>A0A9Q3FI99</accession>
<dbReference type="EMBL" id="AVOT02045391">
    <property type="protein sequence ID" value="MBW0540751.1"/>
    <property type="molecule type" value="Genomic_DNA"/>
</dbReference>